<feature type="region of interest" description="Disordered" evidence="1">
    <location>
        <begin position="252"/>
        <end position="654"/>
    </location>
</feature>
<protein>
    <submittedName>
        <fullName evidence="3">Uncharacterized protein</fullName>
    </submittedName>
</protein>
<feature type="region of interest" description="Disordered" evidence="1">
    <location>
        <begin position="201"/>
        <end position="232"/>
    </location>
</feature>
<keyword evidence="4" id="KW-1185">Reference proteome</keyword>
<feature type="compositionally biased region" description="Low complexity" evidence="1">
    <location>
        <begin position="300"/>
        <end position="338"/>
    </location>
</feature>
<accession>A0A2A2JEQ4</accession>
<dbReference type="AlphaFoldDB" id="A0A2A2JEQ4"/>
<sequence>SMIIFVVSSVILLSSFTAAQTGVNAQFEVVTLSPYRSPSFVHRRLYGIKRLKVLRPIGQVQSPQSSGISPNYYRPKTLRRQRQRADPNPRYAPVPRAELPLIFQEEQKPSHSPSSVYHSASDSYHTAAAAYHTPISEVPHQPLTRQNPSIQSKPIPRFVGEIDELKRKRIEARWRKLGINFRTIPIPTAIRASGLKQRQYISDEARSEENHEEQANGQIEQLNVPEPQANRVYPQPRTDYAVRPVYKPVPVEPVKLPEPEPVLPPLAQLPEPGERVEPSPPAPSTNFNPRPSLPQPPPSFGISSGSSFGNSGSGFGNSAPSFENSGSGFGNSGSPFGNGDSGLGFGDSGLGFGSPPEEFPSQPLPPATTTQRTTTTTEAPIEESTEAEAVSESAEGDIDNEPVPKPEPGANSGVIPGEDSGAGFGIGPSELPPEFANVGFSLGSGSGAGFKMPTGADEKGKKEAPTTKNPAKPSPPNNQGGKKRWANMSPEERREHWWKNHCTKPGKLPKRCNDKNRPKQRKQANANIDKEDAGFVIPQNSGLRPVSPPKEFAEGGGFGSFGSGSGGSFGGGGGAPSGGFGIAPATEERSSNIQTEPEGAFATANGGSENFEGGENTFTGDSALSPSSGPSGDGYGSAPLQKREPPPEGPSTYSIICSGLIHDVSGGFNSGRSPFAIGEATENPRTTVKPSALFSVLQKADEGFEQAINHLEQETPVESAAIDILEVALGSQKLDSQAKLLGHVDRTIGLDNLQRIQRWANTAGALDLFKEQFLKFAKNFKPPDDLFPTVPPQLEYLFKTSG</sequence>
<dbReference type="OrthoDB" id="5828708at2759"/>
<organism evidence="3 4">
    <name type="scientific">Diploscapter pachys</name>
    <dbReference type="NCBI Taxonomy" id="2018661"/>
    <lineage>
        <taxon>Eukaryota</taxon>
        <taxon>Metazoa</taxon>
        <taxon>Ecdysozoa</taxon>
        <taxon>Nematoda</taxon>
        <taxon>Chromadorea</taxon>
        <taxon>Rhabditida</taxon>
        <taxon>Rhabditina</taxon>
        <taxon>Rhabditomorpha</taxon>
        <taxon>Rhabditoidea</taxon>
        <taxon>Rhabditidae</taxon>
        <taxon>Diploscapter</taxon>
    </lineage>
</organism>
<dbReference type="Proteomes" id="UP000218231">
    <property type="component" value="Unassembled WGS sequence"/>
</dbReference>
<feature type="non-terminal residue" evidence="3">
    <location>
        <position position="1"/>
    </location>
</feature>
<reference evidence="3 4" key="1">
    <citation type="journal article" date="2017" name="Curr. Biol.">
        <title>Genome architecture and evolution of a unichromosomal asexual nematode.</title>
        <authorList>
            <person name="Fradin H."/>
            <person name="Zegar C."/>
            <person name="Gutwein M."/>
            <person name="Lucas J."/>
            <person name="Kovtun M."/>
            <person name="Corcoran D."/>
            <person name="Baugh L.R."/>
            <person name="Kiontke K."/>
            <person name="Gunsalus K."/>
            <person name="Fitch D.H."/>
            <person name="Piano F."/>
        </authorList>
    </citation>
    <scope>NUCLEOTIDE SEQUENCE [LARGE SCALE GENOMIC DNA]</scope>
    <source>
        <strain evidence="3">PF1309</strain>
    </source>
</reference>
<keyword evidence="2" id="KW-0732">Signal</keyword>
<feature type="compositionally biased region" description="Gly residues" evidence="1">
    <location>
        <begin position="339"/>
        <end position="352"/>
    </location>
</feature>
<comment type="caution">
    <text evidence="3">The sequence shown here is derived from an EMBL/GenBank/DDBJ whole genome shotgun (WGS) entry which is preliminary data.</text>
</comment>
<feature type="region of interest" description="Disordered" evidence="1">
    <location>
        <begin position="59"/>
        <end position="93"/>
    </location>
</feature>
<feature type="compositionally biased region" description="Gly residues" evidence="1">
    <location>
        <begin position="554"/>
        <end position="581"/>
    </location>
</feature>
<feature type="compositionally biased region" description="Basic and acidic residues" evidence="1">
    <location>
        <begin position="201"/>
        <end position="214"/>
    </location>
</feature>
<feature type="signal peptide" evidence="2">
    <location>
        <begin position="1"/>
        <end position="19"/>
    </location>
</feature>
<gene>
    <name evidence="3" type="ORF">WR25_13959</name>
</gene>
<feature type="compositionally biased region" description="Polar residues" evidence="1">
    <location>
        <begin position="59"/>
        <end position="69"/>
    </location>
</feature>
<evidence type="ECO:0000313" key="3">
    <source>
        <dbReference type="EMBL" id="PAV60104.1"/>
    </source>
</evidence>
<feature type="compositionally biased region" description="Basic residues" evidence="1">
    <location>
        <begin position="499"/>
        <end position="510"/>
    </location>
</feature>
<dbReference type="EMBL" id="LIAE01010486">
    <property type="protein sequence ID" value="PAV60104.1"/>
    <property type="molecule type" value="Genomic_DNA"/>
</dbReference>
<evidence type="ECO:0000313" key="4">
    <source>
        <dbReference type="Proteomes" id="UP000218231"/>
    </source>
</evidence>
<feature type="compositionally biased region" description="Low complexity" evidence="1">
    <location>
        <begin position="353"/>
        <end position="379"/>
    </location>
</feature>
<evidence type="ECO:0000256" key="2">
    <source>
        <dbReference type="SAM" id="SignalP"/>
    </source>
</evidence>
<proteinExistence type="predicted"/>
<evidence type="ECO:0000256" key="1">
    <source>
        <dbReference type="SAM" id="MobiDB-lite"/>
    </source>
</evidence>
<feature type="chain" id="PRO_5013308171" evidence="2">
    <location>
        <begin position="20"/>
        <end position="802"/>
    </location>
</feature>
<feature type="compositionally biased region" description="Low complexity" evidence="1">
    <location>
        <begin position="605"/>
        <end position="630"/>
    </location>
</feature>
<name>A0A2A2JEQ4_9BILA</name>
<feature type="compositionally biased region" description="Basic and acidic residues" evidence="1">
    <location>
        <begin position="456"/>
        <end position="465"/>
    </location>
</feature>